<evidence type="ECO:0000256" key="4">
    <source>
        <dbReference type="ARBA" id="ARBA00022989"/>
    </source>
</evidence>
<keyword evidence="3 6" id="KW-0812">Transmembrane</keyword>
<feature type="transmembrane region" description="Helical" evidence="6">
    <location>
        <begin position="474"/>
        <end position="497"/>
    </location>
</feature>
<dbReference type="GO" id="GO:0005886">
    <property type="term" value="C:plasma membrane"/>
    <property type="evidence" value="ECO:0007669"/>
    <property type="project" value="TreeGrafter"/>
</dbReference>
<dbReference type="EMBL" id="QWIO01000182">
    <property type="protein sequence ID" value="RMZ05117.1"/>
    <property type="molecule type" value="Genomic_DNA"/>
</dbReference>
<feature type="transmembrane region" description="Helical" evidence="6">
    <location>
        <begin position="162"/>
        <end position="179"/>
    </location>
</feature>
<dbReference type="InterPro" id="IPR045225">
    <property type="entry name" value="Uracil/uridine/allantoin_perm"/>
</dbReference>
<evidence type="ECO:0000256" key="3">
    <source>
        <dbReference type="ARBA" id="ARBA00022692"/>
    </source>
</evidence>
<evidence type="ECO:0000256" key="5">
    <source>
        <dbReference type="ARBA" id="ARBA00023136"/>
    </source>
</evidence>
<evidence type="ECO:0000313" key="8">
    <source>
        <dbReference type="Proteomes" id="UP000269539"/>
    </source>
</evidence>
<feature type="transmembrane region" description="Helical" evidence="6">
    <location>
        <begin position="324"/>
        <end position="347"/>
    </location>
</feature>
<comment type="similarity">
    <text evidence="2">Belongs to the purine-cytosine permease (2.A.39) family.</text>
</comment>
<dbReference type="Pfam" id="PF02133">
    <property type="entry name" value="Transp_cyt_pur"/>
    <property type="match status" value="1"/>
</dbReference>
<feature type="transmembrane region" description="Helical" evidence="6">
    <location>
        <begin position="431"/>
        <end position="454"/>
    </location>
</feature>
<evidence type="ECO:0000313" key="7">
    <source>
        <dbReference type="EMBL" id="RMZ05117.1"/>
    </source>
</evidence>
<feature type="transmembrane region" description="Helical" evidence="6">
    <location>
        <begin position="407"/>
        <end position="425"/>
    </location>
</feature>
<dbReference type="PANTHER" id="PTHR30618">
    <property type="entry name" value="NCS1 FAMILY PURINE/PYRIMIDINE TRANSPORTER"/>
    <property type="match status" value="1"/>
</dbReference>
<evidence type="ECO:0000256" key="6">
    <source>
        <dbReference type="SAM" id="Phobius"/>
    </source>
</evidence>
<evidence type="ECO:0000256" key="1">
    <source>
        <dbReference type="ARBA" id="ARBA00004141"/>
    </source>
</evidence>
<feature type="transmembrane region" description="Helical" evidence="6">
    <location>
        <begin position="243"/>
        <end position="263"/>
    </location>
</feature>
<feature type="transmembrane region" description="Helical" evidence="6">
    <location>
        <begin position="517"/>
        <end position="540"/>
    </location>
</feature>
<gene>
    <name evidence="7" type="ORF">D0864_02576</name>
</gene>
<sequence>MPSGEFHGLRSAYPSYGPYHVHLHEDAPYVGFMRNISRIVRNIYLNATSPPSLCWPASVGQCSEIGRPGKTIDKGLWLVKENKKWEWYHVGGFWIAEGFNISQLETASSAVALGLNPGLAIVACLVGNLLVTIPTCSSAYIGSKFGLNFPVLSRASFGLRGAYVAMVIRGVVCVIWMGVQSSVGGNAVRCMIEAIWPSFKHWHQDALPESAAISAADLLCFSLFWIAQLPFLFLTINALRWMFIIKIVIMPFFGVALFTWALTAAHGWGPLFDMPTQISGGWTVGYAFCSTITAAISSNATFAINMSDITRFAHDRHRSWLAQLMLPVCITLTELLGAVMAASSQVIYGELQWNPLKVILMWDDRAAKFFGGLLFAFANIMTNVAGNSVPFGNDLMGLFPKWINIRRGQIVCAILGFAICPWLIQAKADRFLAFLNGYTVFLGPLIGLLVSDYWLVRRGKGYNIRSLYQPSSKLYWYTAGVNPRAIVALLVGITPLLPGLAHSINDGLSVDRGAIEFYTMSWLDGCVITLIAYYLLFLVFPFNTSLDETLEGNDVDIEASASGIGSVGTEKPKEG</sequence>
<evidence type="ECO:0000256" key="2">
    <source>
        <dbReference type="ARBA" id="ARBA00008974"/>
    </source>
</evidence>
<dbReference type="PANTHER" id="PTHR30618:SF0">
    <property type="entry name" value="PURINE-URACIL PERMEASE NCS1"/>
    <property type="match status" value="1"/>
</dbReference>
<keyword evidence="5 6" id="KW-0472">Membrane</keyword>
<protein>
    <submittedName>
        <fullName evidence="7">Uncharacterized protein</fullName>
    </submittedName>
</protein>
<comment type="subcellular location">
    <subcellularLocation>
        <location evidence="1">Membrane</location>
        <topology evidence="1">Multi-pass membrane protein</topology>
    </subcellularLocation>
</comment>
<keyword evidence="4 6" id="KW-1133">Transmembrane helix</keyword>
<feature type="transmembrane region" description="Helical" evidence="6">
    <location>
        <begin position="283"/>
        <end position="304"/>
    </location>
</feature>
<feature type="transmembrane region" description="Helical" evidence="6">
    <location>
        <begin position="119"/>
        <end position="141"/>
    </location>
</feature>
<dbReference type="Proteomes" id="UP000269539">
    <property type="component" value="Unassembled WGS sequence"/>
</dbReference>
<dbReference type="VEuPathDB" id="FungiDB:BTJ68_08162"/>
<proteinExistence type="inferred from homology"/>
<name>A0A3M7GWL2_HORWE</name>
<reference evidence="7 8" key="1">
    <citation type="journal article" date="2018" name="BMC Genomics">
        <title>Genomic evidence for intraspecific hybridization in a clonal and extremely halotolerant yeast.</title>
        <authorList>
            <person name="Gostincar C."/>
            <person name="Stajich J.E."/>
            <person name="Zupancic J."/>
            <person name="Zalar P."/>
            <person name="Gunde-Cimerman N."/>
        </authorList>
    </citation>
    <scope>NUCLEOTIDE SEQUENCE [LARGE SCALE GENOMIC DNA]</scope>
    <source>
        <strain evidence="7 8">EXF-10513</strain>
    </source>
</reference>
<dbReference type="InterPro" id="IPR001248">
    <property type="entry name" value="Pur-cyt_permease"/>
</dbReference>
<dbReference type="AlphaFoldDB" id="A0A3M7GWL2"/>
<feature type="transmembrane region" description="Helical" evidence="6">
    <location>
        <begin position="367"/>
        <end position="386"/>
    </location>
</feature>
<comment type="caution">
    <text evidence="7">The sequence shown here is derived from an EMBL/GenBank/DDBJ whole genome shotgun (WGS) entry which is preliminary data.</text>
</comment>
<dbReference type="Gene3D" id="1.10.4160.10">
    <property type="entry name" value="Hydantoin permease"/>
    <property type="match status" value="1"/>
</dbReference>
<feature type="transmembrane region" description="Helical" evidence="6">
    <location>
        <begin position="211"/>
        <end position="236"/>
    </location>
</feature>
<organism evidence="7 8">
    <name type="scientific">Hortaea werneckii</name>
    <name type="common">Black yeast</name>
    <name type="synonym">Cladosporium werneckii</name>
    <dbReference type="NCBI Taxonomy" id="91943"/>
    <lineage>
        <taxon>Eukaryota</taxon>
        <taxon>Fungi</taxon>
        <taxon>Dikarya</taxon>
        <taxon>Ascomycota</taxon>
        <taxon>Pezizomycotina</taxon>
        <taxon>Dothideomycetes</taxon>
        <taxon>Dothideomycetidae</taxon>
        <taxon>Mycosphaerellales</taxon>
        <taxon>Teratosphaeriaceae</taxon>
        <taxon>Hortaea</taxon>
    </lineage>
</organism>
<accession>A0A3M7GWL2</accession>
<dbReference type="GO" id="GO:0015205">
    <property type="term" value="F:nucleobase transmembrane transporter activity"/>
    <property type="evidence" value="ECO:0007669"/>
    <property type="project" value="TreeGrafter"/>
</dbReference>